<evidence type="ECO:0000313" key="3">
    <source>
        <dbReference type="Proteomes" id="UP000229757"/>
    </source>
</evidence>
<protein>
    <submittedName>
        <fullName evidence="2">MSHA biogenesis protein MshK3</fullName>
    </submittedName>
</protein>
<dbReference type="Proteomes" id="UP000229757">
    <property type="component" value="Chromosome"/>
</dbReference>
<keyword evidence="1" id="KW-0732">Signal</keyword>
<dbReference type="AlphaFoldDB" id="A0A2K8KTB8"/>
<dbReference type="RefSeq" id="WP_100258174.1">
    <property type="nucleotide sequence ID" value="NZ_CP011797.1"/>
</dbReference>
<gene>
    <name evidence="2" type="primary">mshK3</name>
    <name evidence="2" type="ORF">REIFOR_02832</name>
</gene>
<evidence type="ECO:0000313" key="2">
    <source>
        <dbReference type="EMBL" id="ATX77953.1"/>
    </source>
</evidence>
<accession>A0A2K8KTB8</accession>
<dbReference type="KEGG" id="rfo:REIFOR_02832"/>
<reference evidence="2 3" key="1">
    <citation type="journal article" date="2017" name="Environ. Microbiol.">
        <title>Genomic and physiological analyses of 'Reinekea forsetii' reveal a versatile opportunistic lifestyle during spring algae blooms.</title>
        <authorList>
            <person name="Avci B."/>
            <person name="Hahnke R.L."/>
            <person name="Chafee M."/>
            <person name="Fischer T."/>
            <person name="Gruber-Vodicka H."/>
            <person name="Tegetmeyer H.E."/>
            <person name="Harder J."/>
            <person name="Fuchs B.M."/>
            <person name="Amann R.I."/>
            <person name="Teeling H."/>
        </authorList>
    </citation>
    <scope>NUCLEOTIDE SEQUENCE [LARGE SCALE GENOMIC DNA]</scope>
    <source>
        <strain evidence="2 3">Hel1_31_D35</strain>
    </source>
</reference>
<feature type="signal peptide" evidence="1">
    <location>
        <begin position="1"/>
        <end position="21"/>
    </location>
</feature>
<feature type="chain" id="PRO_5014881654" evidence="1">
    <location>
        <begin position="22"/>
        <end position="116"/>
    </location>
</feature>
<proteinExistence type="predicted"/>
<sequence length="116" mass="12663">MFRLAPSLRLLLLVIPLISWANPMRPDPQSAQNSSVPDKVRAPSPRVPQLTGIVIIGAWQRAIFSGNREQAVGDRIDGYTLIAIDATSVRLKRGSQTTRLTLQSTGELVISSAQED</sequence>
<keyword evidence="3" id="KW-1185">Reference proteome</keyword>
<evidence type="ECO:0000256" key="1">
    <source>
        <dbReference type="SAM" id="SignalP"/>
    </source>
</evidence>
<dbReference type="EMBL" id="CP011797">
    <property type="protein sequence ID" value="ATX77953.1"/>
    <property type="molecule type" value="Genomic_DNA"/>
</dbReference>
<organism evidence="2 3">
    <name type="scientific">Reinekea forsetii</name>
    <dbReference type="NCBI Taxonomy" id="1336806"/>
    <lineage>
        <taxon>Bacteria</taxon>
        <taxon>Pseudomonadati</taxon>
        <taxon>Pseudomonadota</taxon>
        <taxon>Gammaproteobacteria</taxon>
        <taxon>Oceanospirillales</taxon>
        <taxon>Saccharospirillaceae</taxon>
        <taxon>Reinekea</taxon>
    </lineage>
</organism>
<dbReference type="OrthoDB" id="6215546at2"/>
<name>A0A2K8KTB8_9GAMM</name>